<gene>
    <name evidence="2" type="ORF">ILEXP_LOCUS1695</name>
</gene>
<protein>
    <submittedName>
        <fullName evidence="2">Uncharacterized protein</fullName>
    </submittedName>
</protein>
<accession>A0ABC8QVJ2</accession>
<feature type="region of interest" description="Disordered" evidence="1">
    <location>
        <begin position="191"/>
        <end position="213"/>
    </location>
</feature>
<evidence type="ECO:0000313" key="2">
    <source>
        <dbReference type="EMBL" id="CAK9134769.1"/>
    </source>
</evidence>
<evidence type="ECO:0000313" key="3">
    <source>
        <dbReference type="Proteomes" id="UP001642360"/>
    </source>
</evidence>
<feature type="non-terminal residue" evidence="2">
    <location>
        <position position="1"/>
    </location>
</feature>
<feature type="non-terminal residue" evidence="2">
    <location>
        <position position="525"/>
    </location>
</feature>
<evidence type="ECO:0000256" key="1">
    <source>
        <dbReference type="SAM" id="MobiDB-lite"/>
    </source>
</evidence>
<keyword evidence="3" id="KW-1185">Reference proteome</keyword>
<comment type="caution">
    <text evidence="2">The sequence shown here is derived from an EMBL/GenBank/DDBJ whole genome shotgun (WGS) entry which is preliminary data.</text>
</comment>
<reference evidence="2 3" key="1">
    <citation type="submission" date="2024-02" db="EMBL/GenBank/DDBJ databases">
        <authorList>
            <person name="Vignale AGUSTIN F."/>
            <person name="Sosa J E."/>
            <person name="Modenutti C."/>
        </authorList>
    </citation>
    <scope>NUCLEOTIDE SEQUENCE [LARGE SCALE GENOMIC DNA]</scope>
</reference>
<dbReference type="Proteomes" id="UP001642360">
    <property type="component" value="Unassembled WGS sequence"/>
</dbReference>
<dbReference type="AlphaFoldDB" id="A0ABC8QVJ2"/>
<sequence>VPLHAQLALQPGHARRQLALVHAACRAGELGLYVGNAAHQAHARGHVAEEAPFHAPVALLAAEGEDVGDGIGVAVGPLDLIEAEGVGEVAQVQLQAQLLLPGLVGREHFARVGRRHGCGGALAQAFDVVGVDRDTLAGLHQQRGGRRGGAFVIARGARARGHVEGVAEHLLAAQAQGELHAVLRKRQGVGHADAGQPQFGARDRGRVEAGGRAPDGVVDVGDPVLGQHVAAAELLVGMRVVGGVERPLVAHAGRVELALEAGLGRLLVHLEAQVCRVGAVVAGRVEDLDQVGPRGTVPGLAGAHGGIGRDAVAQVEFAAHHGALVLGVVEGPAGVEQGVGLGRPGHGQACGQVDAAVQAVGAVLAAVQVGRQAGTVAAPVQAQRGQPGLFFLVVHGAVAVTQHAVEADAELLALAEPPAQVDVGAQLRIRHEGGGQPRQRLVARALGHEVDRAAHRATGRHAVEQGRGALEHVHALEHFWRCAVERRHAEQPAKRDIADAGAEAANGVVLADDAGHARAEHGGVG</sequence>
<name>A0ABC8QVJ2_9AQUA</name>
<dbReference type="EMBL" id="CAUOFW020000563">
    <property type="protein sequence ID" value="CAK9134769.1"/>
    <property type="molecule type" value="Genomic_DNA"/>
</dbReference>
<organism evidence="2 3">
    <name type="scientific">Ilex paraguariensis</name>
    <name type="common">yerba mate</name>
    <dbReference type="NCBI Taxonomy" id="185542"/>
    <lineage>
        <taxon>Eukaryota</taxon>
        <taxon>Viridiplantae</taxon>
        <taxon>Streptophyta</taxon>
        <taxon>Embryophyta</taxon>
        <taxon>Tracheophyta</taxon>
        <taxon>Spermatophyta</taxon>
        <taxon>Magnoliopsida</taxon>
        <taxon>eudicotyledons</taxon>
        <taxon>Gunneridae</taxon>
        <taxon>Pentapetalae</taxon>
        <taxon>asterids</taxon>
        <taxon>campanulids</taxon>
        <taxon>Aquifoliales</taxon>
        <taxon>Aquifoliaceae</taxon>
        <taxon>Ilex</taxon>
    </lineage>
</organism>
<proteinExistence type="predicted"/>